<feature type="non-terminal residue" evidence="1">
    <location>
        <position position="1"/>
    </location>
</feature>
<accession>A0AAD7DN74</accession>
<evidence type="ECO:0000313" key="2">
    <source>
        <dbReference type="Proteomes" id="UP001221757"/>
    </source>
</evidence>
<sequence length="115" mass="12883">YVRKNFPSHSLLEYALAVEKVMKAKKDTLILNVDGCIAVCFVGLLRDRGAFTAEEADKYIKISTLNGLFVGRSIGFIGHHLDQKRLRTPLYRLPADVIFINMADASQPCVLGRMQ</sequence>
<dbReference type="GO" id="GO:0003878">
    <property type="term" value="F:ATP citrate synthase activity"/>
    <property type="evidence" value="ECO:0007669"/>
    <property type="project" value="TreeGrafter"/>
</dbReference>
<name>A0AAD7DN74_MYCRO</name>
<proteinExistence type="predicted"/>
<dbReference type="GO" id="GO:0006633">
    <property type="term" value="P:fatty acid biosynthetic process"/>
    <property type="evidence" value="ECO:0007669"/>
    <property type="project" value="TreeGrafter"/>
</dbReference>
<dbReference type="PANTHER" id="PTHR23118">
    <property type="entry name" value="ATP-CITRATE SYNTHASE"/>
    <property type="match status" value="1"/>
</dbReference>
<evidence type="ECO:0000313" key="1">
    <source>
        <dbReference type="EMBL" id="KAJ7693567.1"/>
    </source>
</evidence>
<comment type="caution">
    <text evidence="1">The sequence shown here is derived from an EMBL/GenBank/DDBJ whole genome shotgun (WGS) entry which is preliminary data.</text>
</comment>
<dbReference type="AlphaFoldDB" id="A0AAD7DN74"/>
<dbReference type="PANTHER" id="PTHR23118:SF42">
    <property type="entry name" value="ATP-CITRATE SYNTHASE"/>
    <property type="match status" value="1"/>
</dbReference>
<protein>
    <submittedName>
        <fullName evidence="1">Uncharacterized protein</fullName>
    </submittedName>
</protein>
<dbReference type="InterPro" id="IPR002020">
    <property type="entry name" value="Citrate_synthase"/>
</dbReference>
<organism evidence="1 2">
    <name type="scientific">Mycena rosella</name>
    <name type="common">Pink bonnet</name>
    <name type="synonym">Agaricus rosellus</name>
    <dbReference type="NCBI Taxonomy" id="1033263"/>
    <lineage>
        <taxon>Eukaryota</taxon>
        <taxon>Fungi</taxon>
        <taxon>Dikarya</taxon>
        <taxon>Basidiomycota</taxon>
        <taxon>Agaricomycotina</taxon>
        <taxon>Agaricomycetes</taxon>
        <taxon>Agaricomycetidae</taxon>
        <taxon>Agaricales</taxon>
        <taxon>Marasmiineae</taxon>
        <taxon>Mycenaceae</taxon>
        <taxon>Mycena</taxon>
    </lineage>
</organism>
<dbReference type="GO" id="GO:0005829">
    <property type="term" value="C:cytosol"/>
    <property type="evidence" value="ECO:0007669"/>
    <property type="project" value="TreeGrafter"/>
</dbReference>
<gene>
    <name evidence="1" type="ORF">B0H17DRAFT_855325</name>
</gene>
<keyword evidence="2" id="KW-1185">Reference proteome</keyword>
<dbReference type="InterPro" id="IPR036969">
    <property type="entry name" value="Citrate_synthase_sf"/>
</dbReference>
<reference evidence="1" key="1">
    <citation type="submission" date="2023-03" db="EMBL/GenBank/DDBJ databases">
        <title>Massive genome expansion in bonnet fungi (Mycena s.s.) driven by repeated elements and novel gene families across ecological guilds.</title>
        <authorList>
            <consortium name="Lawrence Berkeley National Laboratory"/>
            <person name="Harder C.B."/>
            <person name="Miyauchi S."/>
            <person name="Viragh M."/>
            <person name="Kuo A."/>
            <person name="Thoen E."/>
            <person name="Andreopoulos B."/>
            <person name="Lu D."/>
            <person name="Skrede I."/>
            <person name="Drula E."/>
            <person name="Henrissat B."/>
            <person name="Morin E."/>
            <person name="Kohler A."/>
            <person name="Barry K."/>
            <person name="LaButti K."/>
            <person name="Morin E."/>
            <person name="Salamov A."/>
            <person name="Lipzen A."/>
            <person name="Mereny Z."/>
            <person name="Hegedus B."/>
            <person name="Baldrian P."/>
            <person name="Stursova M."/>
            <person name="Weitz H."/>
            <person name="Taylor A."/>
            <person name="Grigoriev I.V."/>
            <person name="Nagy L.G."/>
            <person name="Martin F."/>
            <person name="Kauserud H."/>
        </authorList>
    </citation>
    <scope>NUCLEOTIDE SEQUENCE</scope>
    <source>
        <strain evidence="1">CBHHK067</strain>
    </source>
</reference>
<dbReference type="SUPFAM" id="SSF48256">
    <property type="entry name" value="Citrate synthase"/>
    <property type="match status" value="1"/>
</dbReference>
<feature type="non-terminal residue" evidence="1">
    <location>
        <position position="115"/>
    </location>
</feature>
<dbReference type="EMBL" id="JARKIE010000045">
    <property type="protein sequence ID" value="KAJ7693567.1"/>
    <property type="molecule type" value="Genomic_DNA"/>
</dbReference>
<dbReference type="GO" id="GO:0006085">
    <property type="term" value="P:acetyl-CoA biosynthetic process"/>
    <property type="evidence" value="ECO:0007669"/>
    <property type="project" value="TreeGrafter"/>
</dbReference>
<dbReference type="Proteomes" id="UP001221757">
    <property type="component" value="Unassembled WGS sequence"/>
</dbReference>